<keyword evidence="2" id="KW-1185">Reference proteome</keyword>
<proteinExistence type="predicted"/>
<dbReference type="Proteomes" id="UP000195918">
    <property type="component" value="Unassembled WGS sequence"/>
</dbReference>
<sequence length="124" mass="14811">MINERMKKFEKFGNELPFAKVYYREDWDCIYFDVHGKQFGLMSKEASQEAFITLKGNPEVNEILRETSEDIIPGYYANKKHWNSIFLKTTDITDEEIEKMIENSYQLVWEKFPARVRKELLASQ</sequence>
<reference evidence="2" key="1">
    <citation type="submission" date="2017-02" db="EMBL/GenBank/DDBJ databases">
        <authorList>
            <person name="Dridi B."/>
        </authorList>
    </citation>
    <scope>NUCLEOTIDE SEQUENCE [LARGE SCALE GENOMIC DNA]</scope>
    <source>
        <strain evidence="2">bH819</strain>
    </source>
</reference>
<dbReference type="InterPro" id="IPR058532">
    <property type="entry name" value="YjbR/MT2646/Rv2570-like"/>
</dbReference>
<dbReference type="PANTHER" id="PTHR35145:SF1">
    <property type="entry name" value="CYTOPLASMIC PROTEIN"/>
    <property type="match status" value="1"/>
</dbReference>
<organism evidence="1 2">
    <name type="scientific">Vagococcus fluvialis bH819</name>
    <dbReference type="NCBI Taxonomy" id="1255619"/>
    <lineage>
        <taxon>Bacteria</taxon>
        <taxon>Bacillati</taxon>
        <taxon>Bacillota</taxon>
        <taxon>Bacilli</taxon>
        <taxon>Lactobacillales</taxon>
        <taxon>Enterococcaceae</taxon>
        <taxon>Vagococcus</taxon>
    </lineage>
</organism>
<dbReference type="EMBL" id="FWFD01000015">
    <property type="protein sequence ID" value="SLM86671.1"/>
    <property type="molecule type" value="Genomic_DNA"/>
</dbReference>
<dbReference type="Gene3D" id="3.90.1150.30">
    <property type="match status" value="1"/>
</dbReference>
<dbReference type="SUPFAM" id="SSF142906">
    <property type="entry name" value="YjbR-like"/>
    <property type="match status" value="1"/>
</dbReference>
<dbReference type="InterPro" id="IPR038056">
    <property type="entry name" value="YjbR-like_sf"/>
</dbReference>
<protein>
    <recommendedName>
        <fullName evidence="3">MmcQ/YjbR family DNA-binding protein</fullName>
    </recommendedName>
</protein>
<dbReference type="InterPro" id="IPR007351">
    <property type="entry name" value="YjbR"/>
</dbReference>
<evidence type="ECO:0008006" key="3">
    <source>
        <dbReference type="Google" id="ProtNLM"/>
    </source>
</evidence>
<dbReference type="Pfam" id="PF04237">
    <property type="entry name" value="YjbR"/>
    <property type="match status" value="1"/>
</dbReference>
<dbReference type="PANTHER" id="PTHR35145">
    <property type="entry name" value="CYTOPLASMIC PROTEIN-RELATED"/>
    <property type="match status" value="1"/>
</dbReference>
<dbReference type="OrthoDB" id="9789813at2"/>
<dbReference type="AlphaFoldDB" id="A0A1X6WQQ3"/>
<evidence type="ECO:0000313" key="2">
    <source>
        <dbReference type="Proteomes" id="UP000195918"/>
    </source>
</evidence>
<name>A0A1X6WQQ3_9ENTE</name>
<dbReference type="RefSeq" id="WP_086952287.1">
    <property type="nucleotide sequence ID" value="NZ_FWFD01000015.1"/>
</dbReference>
<evidence type="ECO:0000313" key="1">
    <source>
        <dbReference type="EMBL" id="SLM86671.1"/>
    </source>
</evidence>
<gene>
    <name evidence="1" type="ORF">FM121_11290</name>
</gene>
<accession>A0A1X6WQQ3</accession>